<feature type="transmembrane region" description="Helical" evidence="1">
    <location>
        <begin position="133"/>
        <end position="154"/>
    </location>
</feature>
<keyword evidence="1" id="KW-0812">Transmembrane</keyword>
<accession>A0ABV7NDY5</accession>
<proteinExistence type="predicted"/>
<keyword evidence="1" id="KW-0472">Membrane</keyword>
<dbReference type="RefSeq" id="WP_380795655.1">
    <property type="nucleotide sequence ID" value="NZ_JBHRVU010000004.1"/>
</dbReference>
<evidence type="ECO:0000313" key="4">
    <source>
        <dbReference type="Proteomes" id="UP001595681"/>
    </source>
</evidence>
<evidence type="ECO:0000259" key="2">
    <source>
        <dbReference type="Pfam" id="PF07238"/>
    </source>
</evidence>
<reference evidence="4" key="1">
    <citation type="journal article" date="2019" name="Int. J. Syst. Evol. Microbiol.">
        <title>The Global Catalogue of Microorganisms (GCM) 10K type strain sequencing project: providing services to taxonomists for standard genome sequencing and annotation.</title>
        <authorList>
            <consortium name="The Broad Institute Genomics Platform"/>
            <consortium name="The Broad Institute Genome Sequencing Center for Infectious Disease"/>
            <person name="Wu L."/>
            <person name="Ma J."/>
        </authorList>
    </citation>
    <scope>NUCLEOTIDE SEQUENCE [LARGE SCALE GENOMIC DNA]</scope>
    <source>
        <strain evidence="4">CCM 7491</strain>
    </source>
</reference>
<evidence type="ECO:0000313" key="3">
    <source>
        <dbReference type="EMBL" id="MFC3441723.1"/>
    </source>
</evidence>
<dbReference type="Gene3D" id="2.40.10.220">
    <property type="entry name" value="predicted glycosyltransferase like domains"/>
    <property type="match status" value="1"/>
</dbReference>
<name>A0ABV7NDY5_9SPHN</name>
<keyword evidence="1" id="KW-1133">Transmembrane helix</keyword>
<dbReference type="SUPFAM" id="SSF141371">
    <property type="entry name" value="PilZ domain-like"/>
    <property type="match status" value="1"/>
</dbReference>
<dbReference type="Proteomes" id="UP001595681">
    <property type="component" value="Unassembled WGS sequence"/>
</dbReference>
<dbReference type="EMBL" id="JBHRVU010000004">
    <property type="protein sequence ID" value="MFC3441723.1"/>
    <property type="molecule type" value="Genomic_DNA"/>
</dbReference>
<dbReference type="InterPro" id="IPR009875">
    <property type="entry name" value="PilZ_domain"/>
</dbReference>
<evidence type="ECO:0000256" key="1">
    <source>
        <dbReference type="SAM" id="Phobius"/>
    </source>
</evidence>
<sequence>MQTNIAAKIYPLERTVDRFVVNRPSTMRDQEGAPIDVVIEDISETGCRIRSDAIPAIDDEIRIGIAGIGIRNARVIWSDDRSFGCTFDDALSAHNVAMTMEAATLVQGVFEKPGIGPAPEATPDGALGPRSKLLIIVGAAAFSWLLFLGAAKLIQFLL</sequence>
<gene>
    <name evidence="3" type="ORF">ACFOKF_11115</name>
</gene>
<organism evidence="3 4">
    <name type="scientific">Sphingobium rhizovicinum</name>
    <dbReference type="NCBI Taxonomy" id="432308"/>
    <lineage>
        <taxon>Bacteria</taxon>
        <taxon>Pseudomonadati</taxon>
        <taxon>Pseudomonadota</taxon>
        <taxon>Alphaproteobacteria</taxon>
        <taxon>Sphingomonadales</taxon>
        <taxon>Sphingomonadaceae</taxon>
        <taxon>Sphingobium</taxon>
    </lineage>
</organism>
<protein>
    <submittedName>
        <fullName evidence="3">PilZ domain-containing protein</fullName>
    </submittedName>
</protein>
<feature type="domain" description="PilZ" evidence="2">
    <location>
        <begin position="17"/>
        <end position="94"/>
    </location>
</feature>
<comment type="caution">
    <text evidence="3">The sequence shown here is derived from an EMBL/GenBank/DDBJ whole genome shotgun (WGS) entry which is preliminary data.</text>
</comment>
<dbReference type="Pfam" id="PF07238">
    <property type="entry name" value="PilZ"/>
    <property type="match status" value="1"/>
</dbReference>
<keyword evidence="4" id="KW-1185">Reference proteome</keyword>